<name>A0A9N8V0Y3_9GLOM</name>
<keyword evidence="3" id="KW-0175">Coiled coil</keyword>
<feature type="domain" description="DNA methylase adenine-specific" evidence="4">
    <location>
        <begin position="87"/>
        <end position="144"/>
    </location>
</feature>
<keyword evidence="1" id="KW-0680">Restriction system</keyword>
<proteinExistence type="predicted"/>
<dbReference type="PRINTS" id="PR00507">
    <property type="entry name" value="N12N6MTFRASE"/>
</dbReference>
<dbReference type="Proteomes" id="UP000789508">
    <property type="component" value="Unassembled WGS sequence"/>
</dbReference>
<sequence>MATGQRMENMNKKSITQTKIEELNLERVQVEKAARERIKKDGEKEFWWLEHEVREKTEFDIYYQALELFKEMILKKLEDKENNLQKQKAQEQSLKLGQFYTPECLVELCLELLQPKGELFDPCCGLGSFLLKAKAKDESLKISGNDIATDLGELPFEFTSSDYLKSEDKEHDYIIANIPFNIKKSHFSYEQIKESNFILVPSRYEKSTESNLSPEEIDKKLVRCAYELRYSLHLLIADAYNKLLNLDKFEEMENQERDAPLANLLGERERIEYLQKKIQDLMLEKYFKDSKEECKTPPTKNPEYYENGTLPWLNGGALTNLYFLTEETKPSKMITEKARLEYPLLLAQSNSVVFSNVNTDKESSNELTTATLFFALRQLNFSFCSNGSVFMEVQAPLFMNMKIN</sequence>
<evidence type="ECO:0000313" key="6">
    <source>
        <dbReference type="Proteomes" id="UP000789508"/>
    </source>
</evidence>
<keyword evidence="2" id="KW-0238">DNA-binding</keyword>
<dbReference type="Gene3D" id="3.90.220.20">
    <property type="entry name" value="DNA methylase specificity domains"/>
    <property type="match status" value="1"/>
</dbReference>
<dbReference type="EMBL" id="CAJVPS010000001">
    <property type="protein sequence ID" value="CAG8437520.1"/>
    <property type="molecule type" value="Genomic_DNA"/>
</dbReference>
<reference evidence="5" key="1">
    <citation type="submission" date="2021-06" db="EMBL/GenBank/DDBJ databases">
        <authorList>
            <person name="Kallberg Y."/>
            <person name="Tangrot J."/>
            <person name="Rosling A."/>
        </authorList>
    </citation>
    <scope>NUCLEOTIDE SEQUENCE</scope>
    <source>
        <strain evidence="5">FL130A</strain>
    </source>
</reference>
<dbReference type="GO" id="GO:0003677">
    <property type="term" value="F:DNA binding"/>
    <property type="evidence" value="ECO:0007669"/>
    <property type="project" value="UniProtKB-KW"/>
</dbReference>
<dbReference type="InterPro" id="IPR044946">
    <property type="entry name" value="Restrct_endonuc_typeI_TRD_sf"/>
</dbReference>
<dbReference type="GO" id="GO:0008170">
    <property type="term" value="F:N-methyltransferase activity"/>
    <property type="evidence" value="ECO:0007669"/>
    <property type="project" value="InterPro"/>
</dbReference>
<gene>
    <name evidence="5" type="ORF">ALEPTO_LOCUS31</name>
</gene>
<dbReference type="InterPro" id="IPR052916">
    <property type="entry name" value="Type-I_RE_MTase_Subunit"/>
</dbReference>
<protein>
    <submittedName>
        <fullName evidence="5">6960_t:CDS:1</fullName>
    </submittedName>
</protein>
<dbReference type="Pfam" id="PF02384">
    <property type="entry name" value="N6_Mtase"/>
    <property type="match status" value="1"/>
</dbReference>
<accession>A0A9N8V0Y3</accession>
<dbReference type="InterPro" id="IPR029063">
    <property type="entry name" value="SAM-dependent_MTases_sf"/>
</dbReference>
<evidence type="ECO:0000256" key="1">
    <source>
        <dbReference type="ARBA" id="ARBA00022747"/>
    </source>
</evidence>
<feature type="coiled-coil region" evidence="3">
    <location>
        <begin position="70"/>
        <end position="97"/>
    </location>
</feature>
<organism evidence="5 6">
    <name type="scientific">Ambispora leptoticha</name>
    <dbReference type="NCBI Taxonomy" id="144679"/>
    <lineage>
        <taxon>Eukaryota</taxon>
        <taxon>Fungi</taxon>
        <taxon>Fungi incertae sedis</taxon>
        <taxon>Mucoromycota</taxon>
        <taxon>Glomeromycotina</taxon>
        <taxon>Glomeromycetes</taxon>
        <taxon>Archaeosporales</taxon>
        <taxon>Ambisporaceae</taxon>
        <taxon>Ambispora</taxon>
    </lineage>
</organism>
<comment type="caution">
    <text evidence="5">The sequence shown here is derived from an EMBL/GenBank/DDBJ whole genome shotgun (WGS) entry which is preliminary data.</text>
</comment>
<dbReference type="GO" id="GO:0009307">
    <property type="term" value="P:DNA restriction-modification system"/>
    <property type="evidence" value="ECO:0007669"/>
    <property type="project" value="UniProtKB-KW"/>
</dbReference>
<dbReference type="PANTHER" id="PTHR42998:SF1">
    <property type="entry name" value="TYPE I RESTRICTION ENZYME HINDI METHYLASE SUBUNIT"/>
    <property type="match status" value="1"/>
</dbReference>
<dbReference type="OrthoDB" id="10558846at2759"/>
<dbReference type="Gene3D" id="3.40.50.150">
    <property type="entry name" value="Vaccinia Virus protein VP39"/>
    <property type="match status" value="1"/>
</dbReference>
<keyword evidence="6" id="KW-1185">Reference proteome</keyword>
<evidence type="ECO:0000256" key="2">
    <source>
        <dbReference type="ARBA" id="ARBA00023125"/>
    </source>
</evidence>
<dbReference type="AlphaFoldDB" id="A0A9N8V0Y3"/>
<evidence type="ECO:0000259" key="4">
    <source>
        <dbReference type="Pfam" id="PF02384"/>
    </source>
</evidence>
<evidence type="ECO:0000256" key="3">
    <source>
        <dbReference type="SAM" id="Coils"/>
    </source>
</evidence>
<dbReference type="PANTHER" id="PTHR42998">
    <property type="entry name" value="TYPE I RESTRICTION ENZYME HINDVIIP M PROTEIN-RELATED"/>
    <property type="match status" value="1"/>
</dbReference>
<evidence type="ECO:0000313" key="5">
    <source>
        <dbReference type="EMBL" id="CAG8437520.1"/>
    </source>
</evidence>
<dbReference type="SUPFAM" id="SSF53335">
    <property type="entry name" value="S-adenosyl-L-methionine-dependent methyltransferases"/>
    <property type="match status" value="1"/>
</dbReference>
<dbReference type="InterPro" id="IPR003356">
    <property type="entry name" value="DNA_methylase_A-5"/>
</dbReference>